<dbReference type="Proteomes" id="UP000021053">
    <property type="component" value="Unassembled WGS sequence"/>
</dbReference>
<dbReference type="HOGENOM" id="CLU_210195_0_0_11"/>
<dbReference type="OrthoDB" id="3482702at2"/>
<gene>
    <name evidence="1" type="ORF">CryarDRAFT_3966</name>
</gene>
<reference evidence="1 2" key="1">
    <citation type="submission" date="2013-07" db="EMBL/GenBank/DDBJ databases">
        <authorList>
            <consortium name="DOE Joint Genome Institute"/>
            <person name="Eisen J."/>
            <person name="Huntemann M."/>
            <person name="Han J."/>
            <person name="Chen A."/>
            <person name="Kyrpides N."/>
            <person name="Mavromatis K."/>
            <person name="Markowitz V."/>
            <person name="Palaniappan K."/>
            <person name="Ivanova N."/>
            <person name="Schaumberg A."/>
            <person name="Pati A."/>
            <person name="Liolios K."/>
            <person name="Nordberg H.P."/>
            <person name="Cantor M.N."/>
            <person name="Hua S.X."/>
            <person name="Woyke T."/>
        </authorList>
    </citation>
    <scope>NUCLEOTIDE SEQUENCE [LARGE SCALE GENOMIC DNA]</scope>
    <source>
        <strain evidence="1 2">DSM 44712</strain>
    </source>
</reference>
<dbReference type="AlphaFoldDB" id="A0A010YRF8"/>
<proteinExistence type="predicted"/>
<evidence type="ECO:0000313" key="2">
    <source>
        <dbReference type="Proteomes" id="UP000021053"/>
    </source>
</evidence>
<comment type="caution">
    <text evidence="1">The sequence shown here is derived from an EMBL/GenBank/DDBJ whole genome shotgun (WGS) entry which is preliminary data.</text>
</comment>
<dbReference type="RefSeq" id="WP_157017906.1">
    <property type="nucleotide sequence ID" value="NZ_KK073874.1"/>
</dbReference>
<evidence type="ECO:0000313" key="1">
    <source>
        <dbReference type="EMBL" id="EXG82765.1"/>
    </source>
</evidence>
<accession>A0A010YRF8</accession>
<dbReference type="EMBL" id="JFBT01000001">
    <property type="protein sequence ID" value="EXG82765.1"/>
    <property type="molecule type" value="Genomic_DNA"/>
</dbReference>
<name>A0A010YRF8_9ACTN</name>
<organism evidence="1 2">
    <name type="scientific">Cryptosporangium arvum DSM 44712</name>
    <dbReference type="NCBI Taxonomy" id="927661"/>
    <lineage>
        <taxon>Bacteria</taxon>
        <taxon>Bacillati</taxon>
        <taxon>Actinomycetota</taxon>
        <taxon>Actinomycetes</taxon>
        <taxon>Cryptosporangiales</taxon>
        <taxon>Cryptosporangiaceae</taxon>
        <taxon>Cryptosporangium</taxon>
    </lineage>
</organism>
<protein>
    <submittedName>
        <fullName evidence="1">Uncharacterized protein</fullName>
    </submittedName>
</protein>
<sequence>MTRTMGKLADRLLSAFVPQTTAAAEVLYKCTPCGGTNALCRQYCFGNCGPWYCDTCGTC</sequence>
<keyword evidence="2" id="KW-1185">Reference proteome</keyword>